<evidence type="ECO:0000313" key="2">
    <source>
        <dbReference type="Proteomes" id="UP000634139"/>
    </source>
</evidence>
<sequence length="90" mass="10408">MAEAAGSGTQHVLAQILRQRNYRVPNRNEEKCSKRQQDRAENCTEADEHLTTNCSEDHLHLRLTSEDTLSFVCERECNDNDQMSRLFGRV</sequence>
<keyword evidence="2" id="KW-1185">Reference proteome</keyword>
<protein>
    <submittedName>
        <fullName evidence="1">Uncharacterized protein</fullName>
    </submittedName>
</protein>
<proteinExistence type="predicted"/>
<evidence type="ECO:0000313" key="1">
    <source>
        <dbReference type="EMBL" id="GGZ88198.1"/>
    </source>
</evidence>
<accession>A0A918R706</accession>
<reference evidence="1" key="2">
    <citation type="submission" date="2020-09" db="EMBL/GenBank/DDBJ databases">
        <authorList>
            <person name="Sun Q."/>
            <person name="Kim S."/>
        </authorList>
    </citation>
    <scope>NUCLEOTIDE SEQUENCE</scope>
    <source>
        <strain evidence="1">KCTC 32422</strain>
    </source>
</reference>
<dbReference type="Proteomes" id="UP000634139">
    <property type="component" value="Unassembled WGS sequence"/>
</dbReference>
<dbReference type="AlphaFoldDB" id="A0A918R706"/>
<gene>
    <name evidence="1" type="ORF">GCM10011617_03800</name>
</gene>
<organism evidence="1 2">
    <name type="scientific">Novosphingobium arvoryzae</name>
    <dbReference type="NCBI Taxonomy" id="1256514"/>
    <lineage>
        <taxon>Bacteria</taxon>
        <taxon>Pseudomonadati</taxon>
        <taxon>Pseudomonadota</taxon>
        <taxon>Alphaproteobacteria</taxon>
        <taxon>Sphingomonadales</taxon>
        <taxon>Sphingomonadaceae</taxon>
        <taxon>Novosphingobium</taxon>
    </lineage>
</organism>
<dbReference type="EMBL" id="BMZD01000001">
    <property type="protein sequence ID" value="GGZ88198.1"/>
    <property type="molecule type" value="Genomic_DNA"/>
</dbReference>
<name>A0A918R706_9SPHN</name>
<reference evidence="1" key="1">
    <citation type="journal article" date="2014" name="Int. J. Syst. Evol. Microbiol.">
        <title>Complete genome sequence of Corynebacterium casei LMG S-19264T (=DSM 44701T), isolated from a smear-ripened cheese.</title>
        <authorList>
            <consortium name="US DOE Joint Genome Institute (JGI-PGF)"/>
            <person name="Walter F."/>
            <person name="Albersmeier A."/>
            <person name="Kalinowski J."/>
            <person name="Ruckert C."/>
        </authorList>
    </citation>
    <scope>NUCLEOTIDE SEQUENCE</scope>
    <source>
        <strain evidence="1">KCTC 32422</strain>
    </source>
</reference>
<comment type="caution">
    <text evidence="1">The sequence shown here is derived from an EMBL/GenBank/DDBJ whole genome shotgun (WGS) entry which is preliminary data.</text>
</comment>